<dbReference type="AlphaFoldDB" id="D0LPY4"/>
<proteinExistence type="predicted"/>
<evidence type="ECO:0000313" key="2">
    <source>
        <dbReference type="EMBL" id="ACY17021.1"/>
    </source>
</evidence>
<sequence>MWATPRPTSTRKGIYVKFKHFALALLGALALSLGGCAIDYDYSDDTAAPEVASESSALSSDDDPSTEGTYDCYVSIQCANGTTKACSGSNGSCSASSSSNGRVTCNGVTQSCGITQPPSECDSCPFGYSCHCGPFEGCVRDTQHCP</sequence>
<reference evidence="2 3" key="1">
    <citation type="journal article" date="2010" name="Stand. Genomic Sci.">
        <title>Complete genome sequence of Haliangium ochraceum type strain (SMP-2).</title>
        <authorList>
            <consortium name="US DOE Joint Genome Institute (JGI-PGF)"/>
            <person name="Ivanova N."/>
            <person name="Daum C."/>
            <person name="Lang E."/>
            <person name="Abt B."/>
            <person name="Kopitz M."/>
            <person name="Saunders E."/>
            <person name="Lapidus A."/>
            <person name="Lucas S."/>
            <person name="Glavina Del Rio T."/>
            <person name="Nolan M."/>
            <person name="Tice H."/>
            <person name="Copeland A."/>
            <person name="Cheng J.F."/>
            <person name="Chen F."/>
            <person name="Bruce D."/>
            <person name="Goodwin L."/>
            <person name="Pitluck S."/>
            <person name="Mavromatis K."/>
            <person name="Pati A."/>
            <person name="Mikhailova N."/>
            <person name="Chen A."/>
            <person name="Palaniappan K."/>
            <person name="Land M."/>
            <person name="Hauser L."/>
            <person name="Chang Y.J."/>
            <person name="Jeffries C.D."/>
            <person name="Detter J.C."/>
            <person name="Brettin T."/>
            <person name="Rohde M."/>
            <person name="Goker M."/>
            <person name="Bristow J."/>
            <person name="Markowitz V."/>
            <person name="Eisen J.A."/>
            <person name="Hugenholtz P."/>
            <person name="Kyrpides N.C."/>
            <person name="Klenk H.P."/>
        </authorList>
    </citation>
    <scope>NUCLEOTIDE SEQUENCE [LARGE SCALE GENOMIC DNA]</scope>
    <source>
        <strain evidence="3">DSM 14365 / CIP 107738 / JCM 11303 / AJ 13395 / SMP-2</strain>
    </source>
</reference>
<keyword evidence="3" id="KW-1185">Reference proteome</keyword>
<gene>
    <name evidence="2" type="ordered locus">Hoch_4528</name>
</gene>
<protein>
    <recommendedName>
        <fullName evidence="4">Lipoprotein</fullName>
    </recommendedName>
</protein>
<dbReference type="Proteomes" id="UP000001880">
    <property type="component" value="Chromosome"/>
</dbReference>
<accession>D0LPY4</accession>
<feature type="chain" id="PRO_5003010783" description="Lipoprotein" evidence="1">
    <location>
        <begin position="38"/>
        <end position="146"/>
    </location>
</feature>
<keyword evidence="1" id="KW-0732">Signal</keyword>
<name>D0LPY4_HALO1</name>
<dbReference type="HOGENOM" id="CLU_146746_0_0_7"/>
<evidence type="ECO:0000256" key="1">
    <source>
        <dbReference type="SAM" id="SignalP"/>
    </source>
</evidence>
<dbReference type="eggNOG" id="ENOG50317C0">
    <property type="taxonomic scope" value="Bacteria"/>
</dbReference>
<dbReference type="EMBL" id="CP001804">
    <property type="protein sequence ID" value="ACY17021.1"/>
    <property type="molecule type" value="Genomic_DNA"/>
</dbReference>
<feature type="signal peptide" evidence="1">
    <location>
        <begin position="1"/>
        <end position="37"/>
    </location>
</feature>
<organism evidence="2 3">
    <name type="scientific">Haliangium ochraceum (strain DSM 14365 / JCM 11303 / SMP-2)</name>
    <dbReference type="NCBI Taxonomy" id="502025"/>
    <lineage>
        <taxon>Bacteria</taxon>
        <taxon>Pseudomonadati</taxon>
        <taxon>Myxococcota</taxon>
        <taxon>Polyangia</taxon>
        <taxon>Haliangiales</taxon>
        <taxon>Kofleriaceae</taxon>
        <taxon>Haliangium</taxon>
    </lineage>
</organism>
<evidence type="ECO:0000313" key="3">
    <source>
        <dbReference type="Proteomes" id="UP000001880"/>
    </source>
</evidence>
<evidence type="ECO:0008006" key="4">
    <source>
        <dbReference type="Google" id="ProtNLM"/>
    </source>
</evidence>
<dbReference type="KEGG" id="hoh:Hoch_4528"/>